<dbReference type="GeneID" id="37042071"/>
<dbReference type="EMBL" id="KZ819641">
    <property type="protein sequence ID" value="PWN87100.1"/>
    <property type="molecule type" value="Genomic_DNA"/>
</dbReference>
<organism evidence="2 3">
    <name type="scientific">Acaromyces ingoldii</name>
    <dbReference type="NCBI Taxonomy" id="215250"/>
    <lineage>
        <taxon>Eukaryota</taxon>
        <taxon>Fungi</taxon>
        <taxon>Dikarya</taxon>
        <taxon>Basidiomycota</taxon>
        <taxon>Ustilaginomycotina</taxon>
        <taxon>Exobasidiomycetes</taxon>
        <taxon>Exobasidiales</taxon>
        <taxon>Cryptobasidiaceae</taxon>
        <taxon>Acaromyces</taxon>
    </lineage>
</organism>
<feature type="compositionally biased region" description="Polar residues" evidence="1">
    <location>
        <begin position="316"/>
        <end position="326"/>
    </location>
</feature>
<feature type="compositionally biased region" description="Low complexity" evidence="1">
    <location>
        <begin position="20"/>
        <end position="35"/>
    </location>
</feature>
<gene>
    <name evidence="2" type="ORF">FA10DRAFT_262862</name>
</gene>
<dbReference type="RefSeq" id="XP_025374298.1">
    <property type="nucleotide sequence ID" value="XM_025520155.1"/>
</dbReference>
<dbReference type="InParanoid" id="A0A316YBC7"/>
<keyword evidence="3" id="KW-1185">Reference proteome</keyword>
<dbReference type="STRING" id="215250.A0A316YBC7"/>
<protein>
    <recommendedName>
        <fullName evidence="4">BAR domain-containing protein</fullName>
    </recommendedName>
</protein>
<dbReference type="Gene3D" id="1.20.1270.60">
    <property type="entry name" value="Arfaptin homology (AH) domain/BAR domain"/>
    <property type="match status" value="1"/>
</dbReference>
<evidence type="ECO:0000313" key="3">
    <source>
        <dbReference type="Proteomes" id="UP000245768"/>
    </source>
</evidence>
<dbReference type="AlphaFoldDB" id="A0A316YBC7"/>
<evidence type="ECO:0008006" key="4">
    <source>
        <dbReference type="Google" id="ProtNLM"/>
    </source>
</evidence>
<feature type="region of interest" description="Disordered" evidence="1">
    <location>
        <begin position="248"/>
        <end position="274"/>
    </location>
</feature>
<dbReference type="OrthoDB" id="10263741at2759"/>
<feature type="compositionally biased region" description="Low complexity" evidence="1">
    <location>
        <begin position="42"/>
        <end position="52"/>
    </location>
</feature>
<feature type="region of interest" description="Disordered" evidence="1">
    <location>
        <begin position="364"/>
        <end position="418"/>
    </location>
</feature>
<proteinExistence type="predicted"/>
<feature type="region of interest" description="Disordered" evidence="1">
    <location>
        <begin position="1"/>
        <end position="72"/>
    </location>
</feature>
<feature type="compositionally biased region" description="Basic and acidic residues" evidence="1">
    <location>
        <begin position="60"/>
        <end position="72"/>
    </location>
</feature>
<name>A0A316YBC7_9BASI</name>
<sequence>MPSLPAGRLSKLWGSSKNNASDPASAEAAATASTSHADEDAPSSPETSPPATLQQTGSNVKDRSLANDIETRRQTNEKLYVAAEAYQSHMSKKKTLPFELSHAELLEMSMTLDEAFKTHDDLLDGASSHVRDAAAALATSKASIKDKAFPIGALGIAMASCAAVYLKPDRKGNTTNHVILGRNEEYASHLVHLSAVHLALAQIQEQFATKLSDSLLANLARSQASIDALKTAEKGLENAKEKMEMAEKRLGKAKGDKERRERQEEARQTRAAYEQSGPDCGVNILGAYVGLQMEYLDAQREILTGAQKALYGDAPRSNTEGVQTGQGKRERAQSSPRIKKVPIAAAAATPTPVDNAQKRPLLPHTRSASNIVARGSSFLTREDSKGGPMSSKTSLSPKTKKEDVLIGAEREDEKRWEQ</sequence>
<dbReference type="InterPro" id="IPR027267">
    <property type="entry name" value="AH/BAR_dom_sf"/>
</dbReference>
<accession>A0A316YBC7</accession>
<feature type="compositionally biased region" description="Basic and acidic residues" evidence="1">
    <location>
        <begin position="399"/>
        <end position="418"/>
    </location>
</feature>
<feature type="compositionally biased region" description="Basic and acidic residues" evidence="1">
    <location>
        <begin position="248"/>
        <end position="268"/>
    </location>
</feature>
<reference evidence="2 3" key="1">
    <citation type="journal article" date="2018" name="Mol. Biol. Evol.">
        <title>Broad Genomic Sampling Reveals a Smut Pathogenic Ancestry of the Fungal Clade Ustilaginomycotina.</title>
        <authorList>
            <person name="Kijpornyongpan T."/>
            <person name="Mondo S.J."/>
            <person name="Barry K."/>
            <person name="Sandor L."/>
            <person name="Lee J."/>
            <person name="Lipzen A."/>
            <person name="Pangilinan J."/>
            <person name="LaButti K."/>
            <person name="Hainaut M."/>
            <person name="Henrissat B."/>
            <person name="Grigoriev I.V."/>
            <person name="Spatafora J.W."/>
            <person name="Aime M.C."/>
        </authorList>
    </citation>
    <scope>NUCLEOTIDE SEQUENCE [LARGE SCALE GENOMIC DNA]</scope>
    <source>
        <strain evidence="2 3">MCA 4198</strain>
    </source>
</reference>
<evidence type="ECO:0000313" key="2">
    <source>
        <dbReference type="EMBL" id="PWN87100.1"/>
    </source>
</evidence>
<dbReference type="SUPFAM" id="SSF103657">
    <property type="entry name" value="BAR/IMD domain-like"/>
    <property type="match status" value="1"/>
</dbReference>
<dbReference type="Proteomes" id="UP000245768">
    <property type="component" value="Unassembled WGS sequence"/>
</dbReference>
<feature type="region of interest" description="Disordered" evidence="1">
    <location>
        <begin position="313"/>
        <end position="338"/>
    </location>
</feature>
<evidence type="ECO:0000256" key="1">
    <source>
        <dbReference type="SAM" id="MobiDB-lite"/>
    </source>
</evidence>